<dbReference type="PANTHER" id="PTHR43581">
    <property type="entry name" value="ATP/GTP PHOSPHATASE"/>
    <property type="match status" value="1"/>
</dbReference>
<gene>
    <name evidence="2" type="ORF">CYFUS_008713</name>
</gene>
<evidence type="ECO:0000313" key="2">
    <source>
        <dbReference type="EMBL" id="ATB43233.1"/>
    </source>
</evidence>
<dbReference type="KEGG" id="cfus:CYFUS_008713"/>
<dbReference type="Pfam" id="PF13304">
    <property type="entry name" value="AAA_21"/>
    <property type="match status" value="1"/>
</dbReference>
<dbReference type="AlphaFoldDB" id="A0A250JHX8"/>
<feature type="domain" description="ATPase AAA-type core" evidence="1">
    <location>
        <begin position="35"/>
        <end position="107"/>
    </location>
</feature>
<dbReference type="EMBL" id="CP022098">
    <property type="protein sequence ID" value="ATB43233.1"/>
    <property type="molecule type" value="Genomic_DNA"/>
</dbReference>
<dbReference type="Gene3D" id="3.40.50.300">
    <property type="entry name" value="P-loop containing nucleotide triphosphate hydrolases"/>
    <property type="match status" value="1"/>
</dbReference>
<dbReference type="GO" id="GO:0005524">
    <property type="term" value="F:ATP binding"/>
    <property type="evidence" value="ECO:0007669"/>
    <property type="project" value="InterPro"/>
</dbReference>
<dbReference type="InterPro" id="IPR003959">
    <property type="entry name" value="ATPase_AAA_core"/>
</dbReference>
<organism evidence="2 3">
    <name type="scientific">Cystobacter fuscus</name>
    <dbReference type="NCBI Taxonomy" id="43"/>
    <lineage>
        <taxon>Bacteria</taxon>
        <taxon>Pseudomonadati</taxon>
        <taxon>Myxococcota</taxon>
        <taxon>Myxococcia</taxon>
        <taxon>Myxococcales</taxon>
        <taxon>Cystobacterineae</taxon>
        <taxon>Archangiaceae</taxon>
        <taxon>Cystobacter</taxon>
    </lineage>
</organism>
<sequence>MLARLLSLIDPEIRGLEILQPEEEPVLYVTHAIHGPVPLSVYGDGIRRTLLLAESVVNAKGGLLLVDEIETGIHVSALSGVYSWLVRSCREFDVQLFVTTHSLEAIDALLAADTTPEEDVVAFKLGRHDGRSVAKRYGEGQLKWMRFERGLEVR</sequence>
<accession>A0A250JHX8</accession>
<dbReference type="InterPro" id="IPR051396">
    <property type="entry name" value="Bact_Antivir_Def_Nuclease"/>
</dbReference>
<name>A0A250JHX8_9BACT</name>
<reference evidence="2 3" key="1">
    <citation type="submission" date="2017-06" db="EMBL/GenBank/DDBJ databases">
        <title>Sequencing and comparative analysis of myxobacterial genomes.</title>
        <authorList>
            <person name="Rupp O."/>
            <person name="Goesmann A."/>
            <person name="Sogaard-Andersen L."/>
        </authorList>
    </citation>
    <scope>NUCLEOTIDE SEQUENCE [LARGE SCALE GENOMIC DNA]</scope>
    <source>
        <strain evidence="2 3">DSM 52655</strain>
    </source>
</reference>
<evidence type="ECO:0000259" key="1">
    <source>
        <dbReference type="Pfam" id="PF13304"/>
    </source>
</evidence>
<dbReference type="Proteomes" id="UP000217257">
    <property type="component" value="Chromosome"/>
</dbReference>
<dbReference type="SUPFAM" id="SSF52540">
    <property type="entry name" value="P-loop containing nucleoside triphosphate hydrolases"/>
    <property type="match status" value="1"/>
</dbReference>
<protein>
    <submittedName>
        <fullName evidence="2">ATPase</fullName>
    </submittedName>
</protein>
<proteinExistence type="predicted"/>
<dbReference type="GO" id="GO:0016887">
    <property type="term" value="F:ATP hydrolysis activity"/>
    <property type="evidence" value="ECO:0007669"/>
    <property type="project" value="InterPro"/>
</dbReference>
<dbReference type="PANTHER" id="PTHR43581:SF4">
    <property type="entry name" value="ATP_GTP PHOSPHATASE"/>
    <property type="match status" value="1"/>
</dbReference>
<dbReference type="InterPro" id="IPR027417">
    <property type="entry name" value="P-loop_NTPase"/>
</dbReference>
<evidence type="ECO:0000313" key="3">
    <source>
        <dbReference type="Proteomes" id="UP000217257"/>
    </source>
</evidence>